<dbReference type="InterPro" id="IPR011009">
    <property type="entry name" value="Kinase-like_dom_sf"/>
</dbReference>
<evidence type="ECO:0000256" key="3">
    <source>
        <dbReference type="ARBA" id="ARBA00022741"/>
    </source>
</evidence>
<keyword evidence="3 6" id="KW-0547">Nucleotide-binding</keyword>
<sequence length="662" mass="72287">MMEQTEQKLGNYRLVKRIGQGGFANVYLGEHIYLKTQAAIKVLQLQLTPEVLETFLTEARLIAHLAHPNIVRVLEFGIEQETPFLVMSYAPYGSLRELHPAGSVVPISALSQYVRQMSQALQYAHDSDIVHRDVKPENMLLMDEHTVMLSDFGIAVGEQNRQHTQAGRGVIGTSFYMAPEQFHGQYSPASDQYALAVVVYEWLCGVPPFVGSPTEVAIQHIRSSLPSLRARMPALPITLEHVIERALAKDPQTRFPSIQDFASAFEEACAMLPTRTSNLKPLHMSLPSKAAQSSPEYHSSATVAGPFYSGTLPPPSTTPLPPSNPPQRQISRRAVVGGLAGLTLGGLALAGLSTVFRSQSQTANSTPAVHTKKKPTPKNQPTATPNATATAQVAVINGVPTRPAVTSWGTGRLDVFARGSDNALWHRAFDNGHWAAWESLGGSLAYDPVATSWGPGRLDIFVRGGDNSFQHMWYDGTWHAWETLDGILTADPAVASPLQGVIDVCVSSVGGAVFYRRFTGVWNAWTAMGGVASAAPAISSWHTGQIDLFVRGTDNHLWQRHFENTWRDWTPISQDTFTTGPTVASWAPGRLDVFINAADSSVRHNWFDGTWHDWSFIAGALGSAPTAASWGANRIDLFARSTSNILQQVAYDGSWHDWTPLP</sequence>
<feature type="compositionally biased region" description="Low complexity" evidence="7">
    <location>
        <begin position="377"/>
        <end position="386"/>
    </location>
</feature>
<accession>A0ABQ3V281</accession>
<dbReference type="InterPro" id="IPR058502">
    <property type="entry name" value="PLL-like_beta-prop"/>
</dbReference>
<keyword evidence="5 6" id="KW-0067">ATP-binding</keyword>
<feature type="binding site" evidence="6">
    <location>
        <position position="41"/>
    </location>
    <ligand>
        <name>ATP</name>
        <dbReference type="ChEBI" id="CHEBI:30616"/>
    </ligand>
</feature>
<evidence type="ECO:0000313" key="9">
    <source>
        <dbReference type="EMBL" id="GHO58760.1"/>
    </source>
</evidence>
<evidence type="ECO:0000256" key="4">
    <source>
        <dbReference type="ARBA" id="ARBA00022777"/>
    </source>
</evidence>
<dbReference type="PANTHER" id="PTHR43289">
    <property type="entry name" value="MITOGEN-ACTIVATED PROTEIN KINASE KINASE KINASE 20-RELATED"/>
    <property type="match status" value="1"/>
</dbReference>
<protein>
    <recommendedName>
        <fullName evidence="1">non-specific serine/threonine protein kinase</fullName>
        <ecNumber evidence="1">2.7.11.1</ecNumber>
    </recommendedName>
</protein>
<comment type="caution">
    <text evidence="9">The sequence shown here is derived from an EMBL/GenBank/DDBJ whole genome shotgun (WGS) entry which is preliminary data.</text>
</comment>
<feature type="compositionally biased region" description="Pro residues" evidence="7">
    <location>
        <begin position="312"/>
        <end position="325"/>
    </location>
</feature>
<dbReference type="InterPro" id="IPR008271">
    <property type="entry name" value="Ser/Thr_kinase_AS"/>
</dbReference>
<dbReference type="PANTHER" id="PTHR43289:SF6">
    <property type="entry name" value="SERINE_THREONINE-PROTEIN KINASE NEKL-3"/>
    <property type="match status" value="1"/>
</dbReference>
<dbReference type="InterPro" id="IPR000719">
    <property type="entry name" value="Prot_kinase_dom"/>
</dbReference>
<feature type="domain" description="Protein kinase" evidence="8">
    <location>
        <begin position="12"/>
        <end position="266"/>
    </location>
</feature>
<dbReference type="Pfam" id="PF26607">
    <property type="entry name" value="DUF8189"/>
    <property type="match status" value="1"/>
</dbReference>
<dbReference type="PROSITE" id="PS50011">
    <property type="entry name" value="PROTEIN_KINASE_DOM"/>
    <property type="match status" value="1"/>
</dbReference>
<dbReference type="InterPro" id="IPR017441">
    <property type="entry name" value="Protein_kinase_ATP_BS"/>
</dbReference>
<feature type="region of interest" description="Disordered" evidence="7">
    <location>
        <begin position="360"/>
        <end position="386"/>
    </location>
</feature>
<dbReference type="Pfam" id="PF00069">
    <property type="entry name" value="Pkinase"/>
    <property type="match status" value="1"/>
</dbReference>
<evidence type="ECO:0000259" key="8">
    <source>
        <dbReference type="PROSITE" id="PS50011"/>
    </source>
</evidence>
<dbReference type="Gene3D" id="2.120.10.70">
    <property type="entry name" value="Fucose-specific lectin"/>
    <property type="match status" value="2"/>
</dbReference>
<evidence type="ECO:0000256" key="2">
    <source>
        <dbReference type="ARBA" id="ARBA00022679"/>
    </source>
</evidence>
<gene>
    <name evidence="9" type="ORF">KSB_72350</name>
</gene>
<keyword evidence="4" id="KW-0418">Kinase</keyword>
<evidence type="ECO:0000256" key="5">
    <source>
        <dbReference type="ARBA" id="ARBA00022840"/>
    </source>
</evidence>
<dbReference type="Gene3D" id="1.10.510.10">
    <property type="entry name" value="Transferase(Phosphotransferase) domain 1"/>
    <property type="match status" value="1"/>
</dbReference>
<reference evidence="9 10" key="1">
    <citation type="journal article" date="2021" name="Int. J. Syst. Evol. Microbiol.">
        <title>Reticulibacter mediterranei gen. nov., sp. nov., within the new family Reticulibacteraceae fam. nov., and Ktedonospora formicarum gen. nov., sp. nov., Ktedonobacter robiniae sp. nov., Dictyobacter formicarum sp. nov. and Dictyobacter arantiisoli sp. nov., belonging to the class Ktedonobacteria.</title>
        <authorList>
            <person name="Yabe S."/>
            <person name="Zheng Y."/>
            <person name="Wang C.M."/>
            <person name="Sakai Y."/>
            <person name="Abe K."/>
            <person name="Yokota A."/>
            <person name="Donadio S."/>
            <person name="Cavaletti L."/>
            <person name="Monciardini P."/>
        </authorList>
    </citation>
    <scope>NUCLEOTIDE SEQUENCE [LARGE SCALE GENOMIC DNA]</scope>
    <source>
        <strain evidence="9 10">SOSP1-30</strain>
    </source>
</reference>
<feature type="compositionally biased region" description="Polar residues" evidence="7">
    <location>
        <begin position="290"/>
        <end position="302"/>
    </location>
</feature>
<dbReference type="RefSeq" id="WP_201375010.1">
    <property type="nucleotide sequence ID" value="NZ_BNJG01000003.1"/>
</dbReference>
<dbReference type="SUPFAM" id="SSF89372">
    <property type="entry name" value="Fucose-specific lectin"/>
    <property type="match status" value="2"/>
</dbReference>
<dbReference type="Proteomes" id="UP000654345">
    <property type="component" value="Unassembled WGS sequence"/>
</dbReference>
<keyword evidence="2" id="KW-0808">Transferase</keyword>
<keyword evidence="10" id="KW-1185">Reference proteome</keyword>
<dbReference type="SUPFAM" id="SSF56112">
    <property type="entry name" value="Protein kinase-like (PK-like)"/>
    <property type="match status" value="1"/>
</dbReference>
<dbReference type="CDD" id="cd22954">
    <property type="entry name" value="PLL_lectin"/>
    <property type="match status" value="1"/>
</dbReference>
<dbReference type="PROSITE" id="PS00108">
    <property type="entry name" value="PROTEIN_KINASE_ST"/>
    <property type="match status" value="1"/>
</dbReference>
<evidence type="ECO:0000313" key="10">
    <source>
        <dbReference type="Proteomes" id="UP000654345"/>
    </source>
</evidence>
<evidence type="ECO:0000256" key="7">
    <source>
        <dbReference type="SAM" id="MobiDB-lite"/>
    </source>
</evidence>
<evidence type="ECO:0000256" key="1">
    <source>
        <dbReference type="ARBA" id="ARBA00012513"/>
    </source>
</evidence>
<organism evidence="9 10">
    <name type="scientific">Ktedonobacter robiniae</name>
    <dbReference type="NCBI Taxonomy" id="2778365"/>
    <lineage>
        <taxon>Bacteria</taxon>
        <taxon>Bacillati</taxon>
        <taxon>Chloroflexota</taxon>
        <taxon>Ktedonobacteria</taxon>
        <taxon>Ktedonobacterales</taxon>
        <taxon>Ktedonobacteraceae</taxon>
        <taxon>Ktedonobacter</taxon>
    </lineage>
</organism>
<proteinExistence type="predicted"/>
<evidence type="ECO:0000256" key="6">
    <source>
        <dbReference type="PROSITE-ProRule" id="PRU10141"/>
    </source>
</evidence>
<name>A0ABQ3V281_9CHLR</name>
<dbReference type="CDD" id="cd14014">
    <property type="entry name" value="STKc_PknB_like"/>
    <property type="match status" value="1"/>
</dbReference>
<dbReference type="EMBL" id="BNJG01000003">
    <property type="protein sequence ID" value="GHO58760.1"/>
    <property type="molecule type" value="Genomic_DNA"/>
</dbReference>
<dbReference type="EC" id="2.7.11.1" evidence="1"/>
<feature type="region of interest" description="Disordered" evidence="7">
    <location>
        <begin position="286"/>
        <end position="329"/>
    </location>
</feature>
<dbReference type="PROSITE" id="PS00107">
    <property type="entry name" value="PROTEIN_KINASE_ATP"/>
    <property type="match status" value="1"/>
</dbReference>
<dbReference type="SMART" id="SM00220">
    <property type="entry name" value="S_TKc"/>
    <property type="match status" value="1"/>
</dbReference>
<dbReference type="Gene3D" id="3.30.200.20">
    <property type="entry name" value="Phosphorylase Kinase, domain 1"/>
    <property type="match status" value="1"/>
</dbReference>